<accession>A0A1D1ZLF4</accession>
<dbReference type="EMBL" id="GDJX01000247">
    <property type="protein sequence ID" value="JAT67689.1"/>
    <property type="molecule type" value="Transcribed_RNA"/>
</dbReference>
<sequence length="139" mass="15628">MEALKESAAMMEQNLTRELATYDGDDEELFEIDLEALNRMPLPSEQVFEIDLEALNRMPLPSEQVFEIDLEALERLPPAAKSCERHQWSSGHQQGALLANCILPITYICNAVPMDAAEATGAEHRDAKLWDFSRAMIHG</sequence>
<reference evidence="1" key="1">
    <citation type="submission" date="2015-07" db="EMBL/GenBank/DDBJ databases">
        <title>Transcriptome Assembly of Anthurium amnicola.</title>
        <authorList>
            <person name="Suzuki J."/>
        </authorList>
    </citation>
    <scope>NUCLEOTIDE SEQUENCE</scope>
</reference>
<evidence type="ECO:0000313" key="1">
    <source>
        <dbReference type="EMBL" id="JAT67689.1"/>
    </source>
</evidence>
<gene>
    <name evidence="1" type="primary">leuA_4</name>
    <name evidence="1" type="ORF">g.47539</name>
</gene>
<protein>
    <submittedName>
        <fullName evidence="1">2-isopropylmalate synthase</fullName>
    </submittedName>
</protein>
<organism evidence="1">
    <name type="scientific">Anthurium amnicola</name>
    <dbReference type="NCBI Taxonomy" id="1678845"/>
    <lineage>
        <taxon>Eukaryota</taxon>
        <taxon>Viridiplantae</taxon>
        <taxon>Streptophyta</taxon>
        <taxon>Embryophyta</taxon>
        <taxon>Tracheophyta</taxon>
        <taxon>Spermatophyta</taxon>
        <taxon>Magnoliopsida</taxon>
        <taxon>Liliopsida</taxon>
        <taxon>Araceae</taxon>
        <taxon>Pothoideae</taxon>
        <taxon>Potheae</taxon>
        <taxon>Anthurium</taxon>
    </lineage>
</organism>
<proteinExistence type="predicted"/>
<name>A0A1D1ZLF4_9ARAE</name>
<dbReference type="AlphaFoldDB" id="A0A1D1ZLF4"/>